<dbReference type="RefSeq" id="WP_301813177.1">
    <property type="nucleotide sequence ID" value="NZ_JAUJZH010000020.1"/>
</dbReference>
<feature type="signal peptide" evidence="1">
    <location>
        <begin position="1"/>
        <end position="26"/>
    </location>
</feature>
<gene>
    <name evidence="2" type="ORF">Q2T77_24625</name>
</gene>
<sequence>MHAFSRTLLRAAALCACATAPWLAQAQTPVVAPAMKVQDAGRYVCGGVGSDESVAMRAAMKDHPLSLLFARASGAYLADVDVMVKDDKGGTALAMRASGPVCLVDLPAGRYTVEAASEGVTKSQAVTLGAGPKTADFRF</sequence>
<name>A0ABT8SB10_9BURK</name>
<feature type="chain" id="PRO_5045448887" evidence="1">
    <location>
        <begin position="27"/>
        <end position="139"/>
    </location>
</feature>
<dbReference type="EMBL" id="JAUKVY010000020">
    <property type="protein sequence ID" value="MDO1535474.1"/>
    <property type="molecule type" value="Genomic_DNA"/>
</dbReference>
<organism evidence="2 3">
    <name type="scientific">Variovorax ginsengisoli</name>
    <dbReference type="NCBI Taxonomy" id="363844"/>
    <lineage>
        <taxon>Bacteria</taxon>
        <taxon>Pseudomonadati</taxon>
        <taxon>Pseudomonadota</taxon>
        <taxon>Betaproteobacteria</taxon>
        <taxon>Burkholderiales</taxon>
        <taxon>Comamonadaceae</taxon>
        <taxon>Variovorax</taxon>
    </lineage>
</organism>
<evidence type="ECO:0000313" key="3">
    <source>
        <dbReference type="Proteomes" id="UP001169027"/>
    </source>
</evidence>
<dbReference type="Proteomes" id="UP001169027">
    <property type="component" value="Unassembled WGS sequence"/>
</dbReference>
<proteinExistence type="predicted"/>
<reference evidence="2" key="1">
    <citation type="submission" date="2023-06" db="EMBL/GenBank/DDBJ databases">
        <authorList>
            <person name="Jiang Y."/>
            <person name="Liu Q."/>
        </authorList>
    </citation>
    <scope>NUCLEOTIDE SEQUENCE</scope>
    <source>
        <strain evidence="2">CGMCC 1.12090</strain>
    </source>
</reference>
<evidence type="ECO:0000256" key="1">
    <source>
        <dbReference type="SAM" id="SignalP"/>
    </source>
</evidence>
<keyword evidence="1" id="KW-0732">Signal</keyword>
<keyword evidence="3" id="KW-1185">Reference proteome</keyword>
<comment type="caution">
    <text evidence="2">The sequence shown here is derived from an EMBL/GenBank/DDBJ whole genome shotgun (WGS) entry which is preliminary data.</text>
</comment>
<protein>
    <submittedName>
        <fullName evidence="2">Carboxypeptidase-like regulatory domain-containing protein</fullName>
    </submittedName>
</protein>
<accession>A0ABT8SB10</accession>
<evidence type="ECO:0000313" key="2">
    <source>
        <dbReference type="EMBL" id="MDO1535474.1"/>
    </source>
</evidence>